<evidence type="ECO:0000256" key="1">
    <source>
        <dbReference type="ARBA" id="ARBA00022574"/>
    </source>
</evidence>
<dbReference type="InterPro" id="IPR019775">
    <property type="entry name" value="WD40_repeat_CS"/>
</dbReference>
<dbReference type="Proteomes" id="UP000663827">
    <property type="component" value="Unassembled WGS sequence"/>
</dbReference>
<dbReference type="InterPro" id="IPR036047">
    <property type="entry name" value="F-box-like_dom_sf"/>
</dbReference>
<dbReference type="PROSITE" id="PS50181">
    <property type="entry name" value="FBOX"/>
    <property type="match status" value="1"/>
</dbReference>
<evidence type="ECO:0000313" key="5">
    <source>
        <dbReference type="EMBL" id="CAE7139096.1"/>
    </source>
</evidence>
<dbReference type="PROSITE" id="PS50082">
    <property type="entry name" value="WD_REPEATS_2"/>
    <property type="match status" value="6"/>
</dbReference>
<feature type="repeat" description="WD" evidence="3">
    <location>
        <begin position="554"/>
        <end position="586"/>
    </location>
</feature>
<proteinExistence type="predicted"/>
<evidence type="ECO:0000256" key="3">
    <source>
        <dbReference type="PROSITE-ProRule" id="PRU00221"/>
    </source>
</evidence>
<dbReference type="InterPro" id="IPR020472">
    <property type="entry name" value="WD40_PAC1"/>
</dbReference>
<evidence type="ECO:0000313" key="6">
    <source>
        <dbReference type="Proteomes" id="UP000663827"/>
    </source>
</evidence>
<dbReference type="EMBL" id="CAJNJQ010001455">
    <property type="protein sequence ID" value="CAE7139096.1"/>
    <property type="molecule type" value="Genomic_DNA"/>
</dbReference>
<protein>
    <recommendedName>
        <fullName evidence="4">F-box domain-containing protein</fullName>
    </recommendedName>
</protein>
<dbReference type="InterPro" id="IPR001810">
    <property type="entry name" value="F-box_dom"/>
</dbReference>
<evidence type="ECO:0000259" key="4">
    <source>
        <dbReference type="PROSITE" id="PS50181"/>
    </source>
</evidence>
<dbReference type="AlphaFoldDB" id="A0A8H3DZK6"/>
<dbReference type="PRINTS" id="PR00320">
    <property type="entry name" value="GPROTEINBRPT"/>
</dbReference>
<evidence type="ECO:0000256" key="2">
    <source>
        <dbReference type="ARBA" id="ARBA00022737"/>
    </source>
</evidence>
<keyword evidence="1 3" id="KW-0853">WD repeat</keyword>
<dbReference type="PANTHER" id="PTHR44129">
    <property type="entry name" value="WD REPEAT-CONTAINING PROTEIN POP1"/>
    <property type="match status" value="1"/>
</dbReference>
<accession>A0A8H3DZK6</accession>
<gene>
    <name evidence="5" type="ORF">RDB_LOCUS72412</name>
</gene>
<dbReference type="InterPro" id="IPR036322">
    <property type="entry name" value="WD40_repeat_dom_sf"/>
</dbReference>
<dbReference type="InterPro" id="IPR050349">
    <property type="entry name" value="WD_LIS1/nudF_dynein_reg"/>
</dbReference>
<dbReference type="Pfam" id="PF00400">
    <property type="entry name" value="WD40"/>
    <property type="match status" value="6"/>
</dbReference>
<dbReference type="SMART" id="SM00320">
    <property type="entry name" value="WD40"/>
    <property type="match status" value="7"/>
</dbReference>
<keyword evidence="2" id="KW-0677">Repeat</keyword>
<feature type="repeat" description="WD" evidence="3">
    <location>
        <begin position="246"/>
        <end position="291"/>
    </location>
</feature>
<feature type="repeat" description="WD" evidence="3">
    <location>
        <begin position="416"/>
        <end position="455"/>
    </location>
</feature>
<reference evidence="5" key="1">
    <citation type="submission" date="2021-01" db="EMBL/GenBank/DDBJ databases">
        <authorList>
            <person name="Kaushik A."/>
        </authorList>
    </citation>
    <scope>NUCLEOTIDE SEQUENCE</scope>
    <source>
        <strain evidence="5">AG5</strain>
    </source>
</reference>
<dbReference type="SUPFAM" id="SSF50978">
    <property type="entry name" value="WD40 repeat-like"/>
    <property type="match status" value="1"/>
</dbReference>
<name>A0A8H3DZK6_9AGAM</name>
<comment type="caution">
    <text evidence="5">The sequence shown here is derived from an EMBL/GenBank/DDBJ whole genome shotgun (WGS) entry which is preliminary data.</text>
</comment>
<dbReference type="SMART" id="SM00256">
    <property type="entry name" value="FBOX"/>
    <property type="match status" value="1"/>
</dbReference>
<feature type="repeat" description="WD" evidence="3">
    <location>
        <begin position="373"/>
        <end position="414"/>
    </location>
</feature>
<feature type="repeat" description="WD" evidence="3">
    <location>
        <begin position="513"/>
        <end position="552"/>
    </location>
</feature>
<feature type="domain" description="F-box" evidence="4">
    <location>
        <begin position="67"/>
        <end position="113"/>
    </location>
</feature>
<organism evidence="5 6">
    <name type="scientific">Rhizoctonia solani</name>
    <dbReference type="NCBI Taxonomy" id="456999"/>
    <lineage>
        <taxon>Eukaryota</taxon>
        <taxon>Fungi</taxon>
        <taxon>Dikarya</taxon>
        <taxon>Basidiomycota</taxon>
        <taxon>Agaricomycotina</taxon>
        <taxon>Agaricomycetes</taxon>
        <taxon>Cantharellales</taxon>
        <taxon>Ceratobasidiaceae</taxon>
        <taxon>Rhizoctonia</taxon>
    </lineage>
</organism>
<sequence length="596" mass="65957">MMTTDEGFTDEYIVAHTPPPSPFQFNQPWMNELSDAQRQELAYQLLMTLPRSHLAELHRNLAPKLKVDIVASLPPEISFSVLSFLPYTDILTCALVSKKWHALANDQELWRRLCHLRGWDWKTPRTSTTLQPGRHTMDVDEGVGEEEAEYESLAQRTKSHDSGFVSMVSDTSLALPRSSSVQQIGLALSKTNLLSRIIPPVALSANPNYKLLHQTHMLLVARMRNASFRMTVLPLREPSLLLHSLPQGHTSTIYCLALYTHPITQQQHLLTGSRDCTILEWDLYTRRPVRCFKGAHFGSVLNLAVSGEWMVTGGSDGQVVVWNLLTGAVYKTRRDTEDSVLCVRASSKTIVACGKDRHLRIYSLPDLKLVHVLMSHRAAVNALSLSPDGLFVISASGDRSVRIWDTVTGKIVASLEAWHSRGIASIDFHPPYIVSGSSDKHIRVFNLQTREGWSTCCDSTHMTPPDLPTNLPASLTCGPVDPPAAPPRTPLPLASSSQVCQSCHGLGTVAKPRVGHKDLVRTVAMNQDFVVSGSYDETIKVWDRQTGALLGDLTGGHTGRVFGVVFDSTKIISCGEDQKICIWDLSFGLDTSFIKL</sequence>
<dbReference type="CDD" id="cd00200">
    <property type="entry name" value="WD40"/>
    <property type="match status" value="1"/>
</dbReference>
<dbReference type="Gene3D" id="2.130.10.10">
    <property type="entry name" value="YVTN repeat-like/Quinoprotein amine dehydrogenase"/>
    <property type="match status" value="2"/>
</dbReference>
<dbReference type="InterPro" id="IPR001680">
    <property type="entry name" value="WD40_rpt"/>
</dbReference>
<dbReference type="Gene3D" id="1.20.1280.50">
    <property type="match status" value="1"/>
</dbReference>
<dbReference type="SUPFAM" id="SSF81383">
    <property type="entry name" value="F-box domain"/>
    <property type="match status" value="1"/>
</dbReference>
<dbReference type="PROSITE" id="PS00678">
    <property type="entry name" value="WD_REPEATS_1"/>
    <property type="match status" value="2"/>
</dbReference>
<dbReference type="Pfam" id="PF12937">
    <property type="entry name" value="F-box-like"/>
    <property type="match status" value="1"/>
</dbReference>
<feature type="repeat" description="WD" evidence="3">
    <location>
        <begin position="293"/>
        <end position="332"/>
    </location>
</feature>
<dbReference type="InterPro" id="IPR015943">
    <property type="entry name" value="WD40/YVTN_repeat-like_dom_sf"/>
</dbReference>
<dbReference type="PROSITE" id="PS50294">
    <property type="entry name" value="WD_REPEATS_REGION"/>
    <property type="match status" value="2"/>
</dbReference>